<proteinExistence type="predicted"/>
<evidence type="ECO:0000256" key="9">
    <source>
        <dbReference type="ARBA" id="ARBA00029829"/>
    </source>
</evidence>
<dbReference type="PANTHER" id="PTHR37461">
    <property type="entry name" value="ANTI-SIGMA-K FACTOR RSKA"/>
    <property type="match status" value="1"/>
</dbReference>
<feature type="compositionally biased region" description="Low complexity" evidence="11">
    <location>
        <begin position="85"/>
        <end position="105"/>
    </location>
</feature>
<dbReference type="Proteomes" id="UP001361570">
    <property type="component" value="Unassembled WGS sequence"/>
</dbReference>
<comment type="caution">
    <text evidence="14">The sequence shown here is derived from an EMBL/GenBank/DDBJ whole genome shotgun (WGS) entry which is preliminary data.</text>
</comment>
<accession>A0ABU8DSA8</accession>
<dbReference type="InterPro" id="IPR051474">
    <property type="entry name" value="Anti-sigma-K/W_factor"/>
</dbReference>
<evidence type="ECO:0000256" key="7">
    <source>
        <dbReference type="ARBA" id="ARBA00023136"/>
    </source>
</evidence>
<dbReference type="EMBL" id="JBAPLU010000003">
    <property type="protein sequence ID" value="MEI4270919.1"/>
    <property type="molecule type" value="Genomic_DNA"/>
</dbReference>
<dbReference type="RefSeq" id="WP_336403063.1">
    <property type="nucleotide sequence ID" value="NZ_JBAPLU010000003.1"/>
</dbReference>
<keyword evidence="7 12" id="KW-0472">Membrane</keyword>
<evidence type="ECO:0000256" key="10">
    <source>
        <dbReference type="ARBA" id="ARBA00030803"/>
    </source>
</evidence>
<feature type="region of interest" description="Disordered" evidence="11">
    <location>
        <begin position="81"/>
        <end position="105"/>
    </location>
</feature>
<dbReference type="PANTHER" id="PTHR37461:SF1">
    <property type="entry name" value="ANTI-SIGMA-K FACTOR RSKA"/>
    <property type="match status" value="1"/>
</dbReference>
<keyword evidence="4 12" id="KW-0812">Transmembrane</keyword>
<keyword evidence="3" id="KW-1003">Cell membrane</keyword>
<protein>
    <recommendedName>
        <fullName evidence="10">Regulator of SigK</fullName>
    </recommendedName>
    <alternativeName>
        <fullName evidence="9">Sigma-K anti-sigma factor RskA</fullName>
    </alternativeName>
</protein>
<evidence type="ECO:0000256" key="8">
    <source>
        <dbReference type="ARBA" id="ARBA00023163"/>
    </source>
</evidence>
<comment type="subcellular location">
    <subcellularLocation>
        <location evidence="2">Cell membrane</location>
    </subcellularLocation>
    <subcellularLocation>
        <location evidence="1">Membrane</location>
        <topology evidence="1">Single-pass membrane protein</topology>
    </subcellularLocation>
</comment>
<evidence type="ECO:0000313" key="15">
    <source>
        <dbReference type="Proteomes" id="UP001361570"/>
    </source>
</evidence>
<evidence type="ECO:0000256" key="3">
    <source>
        <dbReference type="ARBA" id="ARBA00022475"/>
    </source>
</evidence>
<evidence type="ECO:0000256" key="11">
    <source>
        <dbReference type="SAM" id="MobiDB-lite"/>
    </source>
</evidence>
<evidence type="ECO:0000256" key="6">
    <source>
        <dbReference type="ARBA" id="ARBA00023015"/>
    </source>
</evidence>
<keyword evidence="8" id="KW-0804">Transcription</keyword>
<dbReference type="Gene3D" id="1.10.10.1320">
    <property type="entry name" value="Anti-sigma factor, zinc-finger domain"/>
    <property type="match status" value="1"/>
</dbReference>
<evidence type="ECO:0000256" key="5">
    <source>
        <dbReference type="ARBA" id="ARBA00022989"/>
    </source>
</evidence>
<keyword evidence="5 12" id="KW-1133">Transmembrane helix</keyword>
<organism evidence="14 15">
    <name type="scientific">Klenkia sesuvii</name>
    <dbReference type="NCBI Taxonomy" id="3103137"/>
    <lineage>
        <taxon>Bacteria</taxon>
        <taxon>Bacillati</taxon>
        <taxon>Actinomycetota</taxon>
        <taxon>Actinomycetes</taxon>
        <taxon>Geodermatophilales</taxon>
        <taxon>Geodermatophilaceae</taxon>
        <taxon>Klenkia</taxon>
    </lineage>
</organism>
<dbReference type="InterPro" id="IPR018764">
    <property type="entry name" value="RskA_C"/>
</dbReference>
<feature type="domain" description="Anti-sigma K factor RskA C-terminal" evidence="13">
    <location>
        <begin position="144"/>
        <end position="284"/>
    </location>
</feature>
<evidence type="ECO:0000256" key="2">
    <source>
        <dbReference type="ARBA" id="ARBA00004236"/>
    </source>
</evidence>
<evidence type="ECO:0000313" key="14">
    <source>
        <dbReference type="EMBL" id="MEI4270919.1"/>
    </source>
</evidence>
<evidence type="ECO:0000256" key="12">
    <source>
        <dbReference type="SAM" id="Phobius"/>
    </source>
</evidence>
<keyword evidence="15" id="KW-1185">Reference proteome</keyword>
<keyword evidence="6" id="KW-0805">Transcription regulation</keyword>
<feature type="transmembrane region" description="Helical" evidence="12">
    <location>
        <begin position="138"/>
        <end position="157"/>
    </location>
</feature>
<reference evidence="14 15" key="1">
    <citation type="submission" date="2024-03" db="EMBL/GenBank/DDBJ databases">
        <title>Draft genome sequence of Klenkia sp. LSe6-5.</title>
        <authorList>
            <person name="Duangmal K."/>
            <person name="Chantavorakit T."/>
        </authorList>
    </citation>
    <scope>NUCLEOTIDE SEQUENCE [LARGE SCALE GENOMIC DNA]</scope>
    <source>
        <strain evidence="14 15">LSe6-5</strain>
    </source>
</reference>
<evidence type="ECO:0000256" key="4">
    <source>
        <dbReference type="ARBA" id="ARBA00022692"/>
    </source>
</evidence>
<sequence length="293" mass="30173">MSPRRHLDDDHEQFDEMAVGWALHALEPEDEAVFGQHLDGCARCARTVSDTGEVMAAMATDLPAAEPSPALRDRLRAAVAETEQVPGAAGRPAGDDVAAAPAPQVAQPSVADVADVVALPRHGARTRRPSRTRGWRGVAPRAVLAAGVAAVLGLGVWNVTLVRDRDAAQATAASQASMMSALLAPGEVTVAPMEHDGRTVATVVARDGQAQVVVDGMSVNDTATSTYVLWGVTADGPEALGTFDVVSGATDLRTVGSEATGLGDFSAYAISLEPGRQAPTEPTDVVANGQVTS</sequence>
<gene>
    <name evidence="14" type="ORF">TEK04_04210</name>
</gene>
<evidence type="ECO:0000259" key="13">
    <source>
        <dbReference type="Pfam" id="PF10099"/>
    </source>
</evidence>
<dbReference type="Pfam" id="PF10099">
    <property type="entry name" value="RskA_C"/>
    <property type="match status" value="1"/>
</dbReference>
<dbReference type="InterPro" id="IPR041916">
    <property type="entry name" value="Anti_sigma_zinc_sf"/>
</dbReference>
<evidence type="ECO:0000256" key="1">
    <source>
        <dbReference type="ARBA" id="ARBA00004167"/>
    </source>
</evidence>
<name>A0ABU8DSA8_9ACTN</name>